<evidence type="ECO:0000313" key="2">
    <source>
        <dbReference type="Proteomes" id="UP000774326"/>
    </source>
</evidence>
<comment type="caution">
    <text evidence="1">The sequence shown here is derived from an EMBL/GenBank/DDBJ whole genome shotgun (WGS) entry which is preliminary data.</text>
</comment>
<organism evidence="1 2">
    <name type="scientific">Wickerhamomyces pijperi</name>
    <name type="common">Yeast</name>
    <name type="synonym">Pichia pijperi</name>
    <dbReference type="NCBI Taxonomy" id="599730"/>
    <lineage>
        <taxon>Eukaryota</taxon>
        <taxon>Fungi</taxon>
        <taxon>Dikarya</taxon>
        <taxon>Ascomycota</taxon>
        <taxon>Saccharomycotina</taxon>
        <taxon>Saccharomycetes</taxon>
        <taxon>Phaffomycetales</taxon>
        <taxon>Wickerhamomycetaceae</taxon>
        <taxon>Wickerhamomyces</taxon>
    </lineage>
</organism>
<reference evidence="1" key="1">
    <citation type="journal article" date="2021" name="Open Biol.">
        <title>Shared evolutionary footprints suggest mitochondrial oxidative damage underlies multiple complex I losses in fungi.</title>
        <authorList>
            <person name="Schikora-Tamarit M.A."/>
            <person name="Marcet-Houben M."/>
            <person name="Nosek J."/>
            <person name="Gabaldon T."/>
        </authorList>
    </citation>
    <scope>NUCLEOTIDE SEQUENCE</scope>
    <source>
        <strain evidence="1">CBS2887</strain>
    </source>
</reference>
<dbReference type="AlphaFoldDB" id="A0A9P8Q4K3"/>
<name>A0A9P8Q4K3_WICPI</name>
<dbReference type="Proteomes" id="UP000774326">
    <property type="component" value="Unassembled WGS sequence"/>
</dbReference>
<gene>
    <name evidence="1" type="ORF">WICPIJ_005174</name>
</gene>
<keyword evidence="2" id="KW-1185">Reference proteome</keyword>
<proteinExistence type="predicted"/>
<dbReference type="EMBL" id="JAEUBG010002907">
    <property type="protein sequence ID" value="KAH3683857.1"/>
    <property type="molecule type" value="Genomic_DNA"/>
</dbReference>
<sequence>MDPNTEQGTEITTQMATMAITVPKGMAPEDPALIKKKFNPMKQPKIIPGINNGVNNMFNLQSSPPKNL</sequence>
<protein>
    <submittedName>
        <fullName evidence="1">Uncharacterized protein</fullName>
    </submittedName>
</protein>
<reference evidence="1" key="2">
    <citation type="submission" date="2021-01" db="EMBL/GenBank/DDBJ databases">
        <authorList>
            <person name="Schikora-Tamarit M.A."/>
        </authorList>
    </citation>
    <scope>NUCLEOTIDE SEQUENCE</scope>
    <source>
        <strain evidence="1">CBS2887</strain>
    </source>
</reference>
<evidence type="ECO:0000313" key="1">
    <source>
        <dbReference type="EMBL" id="KAH3683857.1"/>
    </source>
</evidence>
<accession>A0A9P8Q4K3</accession>